<proteinExistence type="predicted"/>
<dbReference type="AlphaFoldDB" id="A0A9D3SJS0"/>
<keyword evidence="2" id="KW-1185">Reference proteome</keyword>
<comment type="caution">
    <text evidence="1">The sequence shown here is derived from an EMBL/GenBank/DDBJ whole genome shotgun (WGS) entry which is preliminary data.</text>
</comment>
<sequence>MLVEIFESTHENLASSTVAEVRAEADSEEASVFISVVREKPGETLRLQQSTTSLRLHQQLARCFAADLSLLAEALEEAVHLDLLHLRLKAPFLTAL</sequence>
<name>A0A9D3SJS0_9TELE</name>
<reference evidence="1 2" key="1">
    <citation type="submission" date="2021-06" db="EMBL/GenBank/DDBJ databases">
        <title>Chromosome-level genome assembly of the red-tail catfish (Hemibagrus wyckioides).</title>
        <authorList>
            <person name="Shao F."/>
        </authorList>
    </citation>
    <scope>NUCLEOTIDE SEQUENCE [LARGE SCALE GENOMIC DNA]</scope>
    <source>
        <strain evidence="1">EC202008001</strain>
        <tissue evidence="1">Blood</tissue>
    </source>
</reference>
<dbReference type="Proteomes" id="UP000824219">
    <property type="component" value="Linkage Group LG11"/>
</dbReference>
<gene>
    <name evidence="1" type="ORF">KOW79_010063</name>
</gene>
<organism evidence="1 2">
    <name type="scientific">Hemibagrus wyckioides</name>
    <dbReference type="NCBI Taxonomy" id="337641"/>
    <lineage>
        <taxon>Eukaryota</taxon>
        <taxon>Metazoa</taxon>
        <taxon>Chordata</taxon>
        <taxon>Craniata</taxon>
        <taxon>Vertebrata</taxon>
        <taxon>Euteleostomi</taxon>
        <taxon>Actinopterygii</taxon>
        <taxon>Neopterygii</taxon>
        <taxon>Teleostei</taxon>
        <taxon>Ostariophysi</taxon>
        <taxon>Siluriformes</taxon>
        <taxon>Bagridae</taxon>
        <taxon>Hemibagrus</taxon>
    </lineage>
</organism>
<evidence type="ECO:0000313" key="2">
    <source>
        <dbReference type="Proteomes" id="UP000824219"/>
    </source>
</evidence>
<protein>
    <submittedName>
        <fullName evidence="1">Uncharacterized protein</fullName>
    </submittedName>
</protein>
<dbReference type="EMBL" id="JAHKSW010000011">
    <property type="protein sequence ID" value="KAG7326662.1"/>
    <property type="molecule type" value="Genomic_DNA"/>
</dbReference>
<accession>A0A9D3SJS0</accession>
<evidence type="ECO:0000313" key="1">
    <source>
        <dbReference type="EMBL" id="KAG7326662.1"/>
    </source>
</evidence>